<reference evidence="1 2" key="1">
    <citation type="submission" date="2017-07" db="EMBL/GenBank/DDBJ databases">
        <title>Leptospira spp. isolated from tropical soils.</title>
        <authorList>
            <person name="Thibeaux R."/>
            <person name="Iraola G."/>
            <person name="Ferres I."/>
            <person name="Bierque E."/>
            <person name="Girault D."/>
            <person name="Soupe-Gilbert M.-E."/>
            <person name="Picardeau M."/>
            <person name="Goarant C."/>
        </authorList>
    </citation>
    <scope>NUCLEOTIDE SEQUENCE [LARGE SCALE GENOMIC DNA]</scope>
    <source>
        <strain evidence="1 2">MCA1-C-A1</strain>
    </source>
</reference>
<dbReference type="EMBL" id="NPDN01000009">
    <property type="protein sequence ID" value="PJZ24289.1"/>
    <property type="molecule type" value="Genomic_DNA"/>
</dbReference>
<gene>
    <name evidence="1" type="ORF">CH357_16610</name>
</gene>
<accession>A0A2M9X9K6</accession>
<name>A0A2M9X9K6_9LEPT</name>
<organism evidence="1 2">
    <name type="scientific">Leptospira hartskeerlii</name>
    <dbReference type="NCBI Taxonomy" id="2023177"/>
    <lineage>
        <taxon>Bacteria</taxon>
        <taxon>Pseudomonadati</taxon>
        <taxon>Spirochaetota</taxon>
        <taxon>Spirochaetia</taxon>
        <taxon>Leptospirales</taxon>
        <taxon>Leptospiraceae</taxon>
        <taxon>Leptospira</taxon>
    </lineage>
</organism>
<dbReference type="Proteomes" id="UP000232196">
    <property type="component" value="Unassembled WGS sequence"/>
</dbReference>
<keyword evidence="2" id="KW-1185">Reference proteome</keyword>
<sequence>MNKNFKYLFSIFFFFSSCITWSTRDQDSVPMPKNLRELMRPVTFIVQAQLPPLDMEPVNRSHVLQRYSNSIASCRCLSDYNFFLNELPSKDERFEYTVLVKLNAEPAADTFSKTITVISIFTLTVLPFWDKENYEYTAILFDKNGKELRSFSGSGSNKLFGQLLLFPTLFTKYSGLHRSGPLTWITEDIFQSGLVPKIPYE</sequence>
<evidence type="ECO:0000313" key="2">
    <source>
        <dbReference type="Proteomes" id="UP000232196"/>
    </source>
</evidence>
<dbReference type="PROSITE" id="PS51257">
    <property type="entry name" value="PROKAR_LIPOPROTEIN"/>
    <property type="match status" value="1"/>
</dbReference>
<protein>
    <recommendedName>
        <fullName evidence="3">Lipoprotein</fullName>
    </recommendedName>
</protein>
<dbReference type="AlphaFoldDB" id="A0A2M9X9K6"/>
<evidence type="ECO:0008006" key="3">
    <source>
        <dbReference type="Google" id="ProtNLM"/>
    </source>
</evidence>
<comment type="caution">
    <text evidence="1">The sequence shown here is derived from an EMBL/GenBank/DDBJ whole genome shotgun (WGS) entry which is preliminary data.</text>
</comment>
<evidence type="ECO:0000313" key="1">
    <source>
        <dbReference type="EMBL" id="PJZ24289.1"/>
    </source>
</evidence>
<proteinExistence type="predicted"/>